<dbReference type="GO" id="GO:0007165">
    <property type="term" value="P:signal transduction"/>
    <property type="evidence" value="ECO:0007669"/>
    <property type="project" value="InterPro"/>
</dbReference>
<dbReference type="InterPro" id="IPR008936">
    <property type="entry name" value="Rho_GTPase_activation_prot"/>
</dbReference>
<comment type="caution">
    <text evidence="4">The sequence shown here is derived from an EMBL/GenBank/DDBJ whole genome shotgun (WGS) entry which is preliminary data.</text>
</comment>
<keyword evidence="5" id="KW-1185">Reference proteome</keyword>
<dbReference type="SMART" id="SM00324">
    <property type="entry name" value="RhoGAP"/>
    <property type="match status" value="1"/>
</dbReference>
<dbReference type="InterPro" id="IPR027267">
    <property type="entry name" value="AH/BAR_dom_sf"/>
</dbReference>
<dbReference type="PANTHER" id="PTHR23176:SF134">
    <property type="entry name" value="RHO-TYPE GTPASE-ACTIVATING PROTEIN"/>
    <property type="match status" value="1"/>
</dbReference>
<feature type="region of interest" description="Disordered" evidence="2">
    <location>
        <begin position="547"/>
        <end position="646"/>
    </location>
</feature>
<name>A0A9P7CIS1_9FUNG</name>
<dbReference type="Pfam" id="PF00620">
    <property type="entry name" value="RhoGAP"/>
    <property type="match status" value="1"/>
</dbReference>
<dbReference type="AlphaFoldDB" id="A0A9P7CIS1"/>
<feature type="compositionally biased region" description="Basic and acidic residues" evidence="2">
    <location>
        <begin position="627"/>
        <end position="646"/>
    </location>
</feature>
<feature type="compositionally biased region" description="Polar residues" evidence="2">
    <location>
        <begin position="547"/>
        <end position="569"/>
    </location>
</feature>
<dbReference type="CDD" id="cd00159">
    <property type="entry name" value="RhoGAP"/>
    <property type="match status" value="1"/>
</dbReference>
<dbReference type="GO" id="GO:0005737">
    <property type="term" value="C:cytoplasm"/>
    <property type="evidence" value="ECO:0007669"/>
    <property type="project" value="TreeGrafter"/>
</dbReference>
<organism evidence="4 5">
    <name type="scientific">Rhizopus delemar</name>
    <dbReference type="NCBI Taxonomy" id="936053"/>
    <lineage>
        <taxon>Eukaryota</taxon>
        <taxon>Fungi</taxon>
        <taxon>Fungi incertae sedis</taxon>
        <taxon>Mucoromycota</taxon>
        <taxon>Mucoromycotina</taxon>
        <taxon>Mucoromycetes</taxon>
        <taxon>Mucorales</taxon>
        <taxon>Mucorineae</taxon>
        <taxon>Rhizopodaceae</taxon>
        <taxon>Rhizopus</taxon>
    </lineage>
</organism>
<dbReference type="Gene3D" id="1.10.555.10">
    <property type="entry name" value="Rho GTPase activation protein"/>
    <property type="match status" value="1"/>
</dbReference>
<feature type="domain" description="Rho-GAP" evidence="3">
    <location>
        <begin position="148"/>
        <end position="336"/>
    </location>
</feature>
<evidence type="ECO:0000259" key="3">
    <source>
        <dbReference type="PROSITE" id="PS50238"/>
    </source>
</evidence>
<accession>A0A9P7CIS1</accession>
<reference evidence="4 5" key="1">
    <citation type="journal article" date="2020" name="Microb. Genom.">
        <title>Genetic diversity of clinical and environmental Mucorales isolates obtained from an investigation of mucormycosis cases among solid organ transplant recipients.</title>
        <authorList>
            <person name="Nguyen M.H."/>
            <person name="Kaul D."/>
            <person name="Muto C."/>
            <person name="Cheng S.J."/>
            <person name="Richter R.A."/>
            <person name="Bruno V.M."/>
            <person name="Liu G."/>
            <person name="Beyhan S."/>
            <person name="Sundermann A.J."/>
            <person name="Mounaud S."/>
            <person name="Pasculle A.W."/>
            <person name="Nierman W.C."/>
            <person name="Driscoll E."/>
            <person name="Cumbie R."/>
            <person name="Clancy C.J."/>
            <person name="Dupont C.L."/>
        </authorList>
    </citation>
    <scope>NUCLEOTIDE SEQUENCE [LARGE SCALE GENOMIC DNA]</scope>
    <source>
        <strain evidence="4 5">GL24</strain>
    </source>
</reference>
<evidence type="ECO:0000313" key="5">
    <source>
        <dbReference type="Proteomes" id="UP000740926"/>
    </source>
</evidence>
<evidence type="ECO:0000256" key="2">
    <source>
        <dbReference type="SAM" id="MobiDB-lite"/>
    </source>
</evidence>
<sequence length="646" mass="72876">MRSIAATGGAYLSPVDQNKQMSRVARMKKDITDADSEYRNGILILEALRKRQRKTLEDTNWQMKGVIKMKTEGIKSSLLSIILAEMESLRIETEKTTASYSAVMNIDSDTDVQVYTTYQQSLGYNLPNPVRYENFYLEGKCREVLFGGYLESYAVEHNRSVPVLVTKCIEAIESMGGLQKEGIYRVSGRQSSVEQLKHEFELDEDKVILDSKYDVFTIATVLKTYFREMKRPLFDFNIQSRLAYSKTIPQEQRFGLLEMKLSTLSFAHRHTLHCLIHHLANVNSNSHINKMNIQNLALIFTPVIFHDFNQIEEATTGDWSPEDLFEDLILYHEMLFPISEEKARKFNETKLYKALQGESTYSQFSQSNLLYINSASSGSLASVSSKDDLMVQPVVSSASSNDPSANKYSENSDYYPPKLTTVIGMAPSAHQQKLPSPTTTNSQQQEIQAQCIQNHSNVVSPITDPKSGPITHGYTLSDTNTPTSIPTNVLSQNQQASTANVKQPFLREKVMTNTQQSLDRTGAYLDRSKPNTVALQRGFSLSRNYFKNSNKNQPSAQLSRAHSYSNTNPVRPGIRHGAPTVILPVDNSSTNDVKSISGRNDHSKINRIRHPQYQPELNPEHVLPTMSEDRVIGNNRKQSDSSDKKK</sequence>
<dbReference type="SUPFAM" id="SSF48350">
    <property type="entry name" value="GTPase activation domain, GAP"/>
    <property type="match status" value="1"/>
</dbReference>
<dbReference type="Proteomes" id="UP000740926">
    <property type="component" value="Unassembled WGS sequence"/>
</dbReference>
<keyword evidence="1" id="KW-0343">GTPase activation</keyword>
<dbReference type="PANTHER" id="PTHR23176">
    <property type="entry name" value="RHO/RAC/CDC GTPASE-ACTIVATING PROTEIN"/>
    <property type="match status" value="1"/>
</dbReference>
<proteinExistence type="predicted"/>
<dbReference type="InterPro" id="IPR000198">
    <property type="entry name" value="RhoGAP_dom"/>
</dbReference>
<protein>
    <recommendedName>
        <fullName evidence="3">Rho-GAP domain-containing protein</fullName>
    </recommendedName>
</protein>
<dbReference type="InterPro" id="IPR050729">
    <property type="entry name" value="Rho-GAP"/>
</dbReference>
<dbReference type="SUPFAM" id="SSF103657">
    <property type="entry name" value="BAR/IMD domain-like"/>
    <property type="match status" value="1"/>
</dbReference>
<dbReference type="GO" id="GO:0005096">
    <property type="term" value="F:GTPase activator activity"/>
    <property type="evidence" value="ECO:0007669"/>
    <property type="project" value="UniProtKB-KW"/>
</dbReference>
<feature type="compositionally biased region" description="Polar residues" evidence="2">
    <location>
        <begin position="586"/>
        <end position="598"/>
    </location>
</feature>
<dbReference type="PROSITE" id="PS50238">
    <property type="entry name" value="RHOGAP"/>
    <property type="match status" value="1"/>
</dbReference>
<gene>
    <name evidence="4" type="ORF">G6F50_012097</name>
</gene>
<dbReference type="EMBL" id="JAANIU010003498">
    <property type="protein sequence ID" value="KAG1562410.1"/>
    <property type="molecule type" value="Genomic_DNA"/>
</dbReference>
<evidence type="ECO:0000313" key="4">
    <source>
        <dbReference type="EMBL" id="KAG1562410.1"/>
    </source>
</evidence>
<evidence type="ECO:0000256" key="1">
    <source>
        <dbReference type="ARBA" id="ARBA00022468"/>
    </source>
</evidence>